<evidence type="ECO:0000313" key="2">
    <source>
        <dbReference type="Proteomes" id="UP000228380"/>
    </source>
</evidence>
<feature type="coiled-coil region" evidence="1">
    <location>
        <begin position="101"/>
        <end position="149"/>
    </location>
</feature>
<dbReference type="OrthoDB" id="685187at2759"/>
<name>A0A8B7BMQ2_PHODC</name>
<dbReference type="Proteomes" id="UP000228380">
    <property type="component" value="Chromosome 14"/>
</dbReference>
<protein>
    <submittedName>
        <fullName evidence="3">WEB family protein At3g51220</fullName>
    </submittedName>
</protein>
<dbReference type="KEGG" id="pda:103701419"/>
<accession>A0A8B7BMQ2</accession>
<evidence type="ECO:0000256" key="1">
    <source>
        <dbReference type="SAM" id="Coils"/>
    </source>
</evidence>
<proteinExistence type="predicted"/>
<reference evidence="2" key="1">
    <citation type="journal article" date="2019" name="Nat. Commun.">
        <title>Genome-wide association mapping of date palm fruit traits.</title>
        <authorList>
            <person name="Hazzouri K.M."/>
            <person name="Gros-Balthazard M."/>
            <person name="Flowers J.M."/>
            <person name="Copetti D."/>
            <person name="Lemansour A."/>
            <person name="Lebrun M."/>
            <person name="Masmoudi K."/>
            <person name="Ferrand S."/>
            <person name="Dhar M.I."/>
            <person name="Fresquez Z.A."/>
            <person name="Rosas U."/>
            <person name="Zhang J."/>
            <person name="Talag J."/>
            <person name="Lee S."/>
            <person name="Kudrna D."/>
            <person name="Powell R.F."/>
            <person name="Leitch I.J."/>
            <person name="Krueger R.R."/>
            <person name="Wing R.A."/>
            <person name="Amiri K.M.A."/>
            <person name="Purugganan M.D."/>
        </authorList>
    </citation>
    <scope>NUCLEOTIDE SEQUENCE [LARGE SCALE GENOMIC DNA]</scope>
    <source>
        <strain evidence="2">cv. Khalas</strain>
    </source>
</reference>
<dbReference type="GeneID" id="103701419"/>
<evidence type="ECO:0000313" key="3">
    <source>
        <dbReference type="RefSeq" id="XP_008781676.1"/>
    </source>
</evidence>
<sequence>MEDHESSALAVVAERAEVDTTRPFRSVKEAIAVFGERFLAGDAYSQKTNSNGKLDMTPEPIYALPAPKPIYSASSSPPSYTSSASQFNQDREDELLIFGSLKKLEAELEETKRELMLLKERESELEIAVATLNAQLQKSMSKLAEMEAAKAAEGSMDIEGQPTKVQSDRWAEERTRDLEAKFDYLPTLAQALSLGGIEDDFGGRTKRKVPKKKPIIPLIGDMFSRKKGSLDLNNSLYSGSYHGVLS</sequence>
<keyword evidence="2" id="KW-1185">Reference proteome</keyword>
<gene>
    <name evidence="3" type="primary">LOC103701419</name>
</gene>
<organism evidence="2 3">
    <name type="scientific">Phoenix dactylifera</name>
    <name type="common">Date palm</name>
    <dbReference type="NCBI Taxonomy" id="42345"/>
    <lineage>
        <taxon>Eukaryota</taxon>
        <taxon>Viridiplantae</taxon>
        <taxon>Streptophyta</taxon>
        <taxon>Embryophyta</taxon>
        <taxon>Tracheophyta</taxon>
        <taxon>Spermatophyta</taxon>
        <taxon>Magnoliopsida</taxon>
        <taxon>Liliopsida</taxon>
        <taxon>Arecaceae</taxon>
        <taxon>Coryphoideae</taxon>
        <taxon>Phoeniceae</taxon>
        <taxon>Phoenix</taxon>
    </lineage>
</organism>
<dbReference type="AlphaFoldDB" id="A0A8B7BMQ2"/>
<dbReference type="RefSeq" id="XP_008781676.1">
    <property type="nucleotide sequence ID" value="XM_008783454.4"/>
</dbReference>
<keyword evidence="1" id="KW-0175">Coiled coil</keyword>
<reference evidence="3" key="2">
    <citation type="submission" date="2025-08" db="UniProtKB">
        <authorList>
            <consortium name="RefSeq"/>
        </authorList>
    </citation>
    <scope>IDENTIFICATION</scope>
    <source>
        <tissue evidence="3">Young leaves</tissue>
    </source>
</reference>